<dbReference type="Pfam" id="PF06857">
    <property type="entry name" value="ACP"/>
    <property type="match status" value="1"/>
</dbReference>
<evidence type="ECO:0000313" key="5">
    <source>
        <dbReference type="Proteomes" id="UP000295188"/>
    </source>
</evidence>
<protein>
    <submittedName>
        <fullName evidence="4">Citrate lyase subunit gamma (Acyl carrier protein)</fullName>
    </submittedName>
</protein>
<comment type="caution">
    <text evidence="4">The sequence shown here is derived from an EMBL/GenBank/DDBJ whole genome shotgun (WGS) entry which is preliminary data.</text>
</comment>
<dbReference type="Proteomes" id="UP000295188">
    <property type="component" value="Unassembled WGS sequence"/>
</dbReference>
<dbReference type="GO" id="GO:0005737">
    <property type="term" value="C:cytoplasm"/>
    <property type="evidence" value="ECO:0007669"/>
    <property type="project" value="UniProtKB-SubCell"/>
</dbReference>
<name>A0A4R3K635_9FIRM</name>
<dbReference type="RefSeq" id="WP_132550306.1">
    <property type="nucleotide sequence ID" value="NZ_SMAA01000011.1"/>
</dbReference>
<dbReference type="NCBIfam" id="NF009726">
    <property type="entry name" value="PRK13253.1"/>
    <property type="match status" value="1"/>
</dbReference>
<keyword evidence="2" id="KW-0963">Cytoplasm</keyword>
<keyword evidence="5" id="KW-1185">Reference proteome</keyword>
<sequence length="91" mass="10304">MNYVINEASAGFEEKNDAFITVKPAKKDFGTLINLKSSVEKQYGTHIKNLISKILREKNYTDVIVDIIDKGAWDYTLIARLVTALERGNLK</sequence>
<evidence type="ECO:0000256" key="3">
    <source>
        <dbReference type="ARBA" id="ARBA00022553"/>
    </source>
</evidence>
<dbReference type="InterPro" id="IPR023439">
    <property type="entry name" value="Mal_deCO2ase/Cit_lyase_ACP"/>
</dbReference>
<dbReference type="AlphaFoldDB" id="A0A4R3K635"/>
<gene>
    <name evidence="4" type="ORF">EDC37_11186</name>
</gene>
<reference evidence="4 5" key="1">
    <citation type="submission" date="2019-03" db="EMBL/GenBank/DDBJ databases">
        <title>Genomic Encyclopedia of Type Strains, Phase IV (KMG-IV): sequencing the most valuable type-strain genomes for metagenomic binning, comparative biology and taxonomic classification.</title>
        <authorList>
            <person name="Goeker M."/>
        </authorList>
    </citation>
    <scope>NUCLEOTIDE SEQUENCE [LARGE SCALE GENOMIC DNA]</scope>
    <source>
        <strain evidence="4 5">DSM 20467</strain>
    </source>
</reference>
<accession>A0A4R3K635</accession>
<evidence type="ECO:0000256" key="1">
    <source>
        <dbReference type="ARBA" id="ARBA00004496"/>
    </source>
</evidence>
<dbReference type="EMBL" id="SMAA01000011">
    <property type="protein sequence ID" value="TCS78220.1"/>
    <property type="molecule type" value="Genomic_DNA"/>
</dbReference>
<evidence type="ECO:0000313" key="4">
    <source>
        <dbReference type="EMBL" id="TCS78220.1"/>
    </source>
</evidence>
<dbReference type="OrthoDB" id="1120942at2"/>
<comment type="subcellular location">
    <subcellularLocation>
        <location evidence="1">Cytoplasm</location>
    </subcellularLocation>
</comment>
<evidence type="ECO:0000256" key="2">
    <source>
        <dbReference type="ARBA" id="ARBA00022490"/>
    </source>
</evidence>
<organism evidence="4 5">
    <name type="scientific">Pectinatus cerevisiiphilus</name>
    <dbReference type="NCBI Taxonomy" id="86956"/>
    <lineage>
        <taxon>Bacteria</taxon>
        <taxon>Bacillati</taxon>
        <taxon>Bacillota</taxon>
        <taxon>Negativicutes</taxon>
        <taxon>Selenomonadales</taxon>
        <taxon>Selenomonadaceae</taxon>
        <taxon>Pectinatus</taxon>
    </lineage>
</organism>
<dbReference type="GO" id="GO:0016829">
    <property type="term" value="F:lyase activity"/>
    <property type="evidence" value="ECO:0007669"/>
    <property type="project" value="UniProtKB-KW"/>
</dbReference>
<proteinExistence type="predicted"/>
<keyword evidence="4" id="KW-0456">Lyase</keyword>
<keyword evidence="3" id="KW-0597">Phosphoprotein</keyword>